<proteinExistence type="predicted"/>
<gene>
    <name evidence="1" type="ORF">SAMN02745116_00542</name>
</gene>
<reference evidence="1 2" key="1">
    <citation type="submission" date="2017-02" db="EMBL/GenBank/DDBJ databases">
        <authorList>
            <person name="Peterson S.W."/>
        </authorList>
    </citation>
    <scope>NUCLEOTIDE SEQUENCE [LARGE SCALE GENOMIC DNA]</scope>
    <source>
        <strain evidence="1 2">ATCC BAA-1030</strain>
    </source>
</reference>
<dbReference type="AlphaFoldDB" id="A0A1T4L594"/>
<organism evidence="1 2">
    <name type="scientific">Pilibacter termitis</name>
    <dbReference type="NCBI Taxonomy" id="263852"/>
    <lineage>
        <taxon>Bacteria</taxon>
        <taxon>Bacillati</taxon>
        <taxon>Bacillota</taxon>
        <taxon>Bacilli</taxon>
        <taxon>Lactobacillales</taxon>
        <taxon>Enterococcaceae</taxon>
        <taxon>Pilibacter</taxon>
    </lineage>
</organism>
<accession>A0A1T4L594</accession>
<protein>
    <submittedName>
        <fullName evidence="1">Uncharacterized protein</fullName>
    </submittedName>
</protein>
<name>A0A1T4L594_9ENTE</name>
<dbReference type="STRING" id="263852.SAMN02745116_00542"/>
<sequence length="41" mass="4876">MLILFFIHQIVKMSQHQIFELVEQVQASRMRAGYGKKAQRN</sequence>
<dbReference type="Proteomes" id="UP000190328">
    <property type="component" value="Unassembled WGS sequence"/>
</dbReference>
<evidence type="ECO:0000313" key="1">
    <source>
        <dbReference type="EMBL" id="SJZ49690.1"/>
    </source>
</evidence>
<dbReference type="EMBL" id="FUXI01000004">
    <property type="protein sequence ID" value="SJZ49690.1"/>
    <property type="molecule type" value="Genomic_DNA"/>
</dbReference>
<dbReference type="RefSeq" id="WP_268802092.1">
    <property type="nucleotide sequence ID" value="NZ_FUXI01000004.1"/>
</dbReference>
<keyword evidence="2" id="KW-1185">Reference proteome</keyword>
<evidence type="ECO:0000313" key="2">
    <source>
        <dbReference type="Proteomes" id="UP000190328"/>
    </source>
</evidence>